<keyword evidence="4" id="KW-1185">Reference proteome</keyword>
<dbReference type="EMBL" id="VYGV01000004">
    <property type="protein sequence ID" value="NWF44252.1"/>
    <property type="molecule type" value="Genomic_DNA"/>
</dbReference>
<protein>
    <submittedName>
        <fullName evidence="3">Uncharacterized protein</fullName>
    </submittedName>
</protein>
<feature type="chain" id="PRO_5030565577" evidence="2">
    <location>
        <begin position="20"/>
        <end position="162"/>
    </location>
</feature>
<gene>
    <name evidence="3" type="ORF">F3K02_03145</name>
</gene>
<name>A0A7Y8GUB4_9BURK</name>
<dbReference type="AlphaFoldDB" id="A0A7Y8GUB4"/>
<comment type="caution">
    <text evidence="3">The sequence shown here is derived from an EMBL/GenBank/DDBJ whole genome shotgun (WGS) entry which is preliminary data.</text>
</comment>
<evidence type="ECO:0000256" key="2">
    <source>
        <dbReference type="SAM" id="SignalP"/>
    </source>
</evidence>
<evidence type="ECO:0000313" key="4">
    <source>
        <dbReference type="Proteomes" id="UP000545507"/>
    </source>
</evidence>
<organism evidence="3 4">
    <name type="scientific">Hydrogenophaga aromaticivorans</name>
    <dbReference type="NCBI Taxonomy" id="2610898"/>
    <lineage>
        <taxon>Bacteria</taxon>
        <taxon>Pseudomonadati</taxon>
        <taxon>Pseudomonadota</taxon>
        <taxon>Betaproteobacteria</taxon>
        <taxon>Burkholderiales</taxon>
        <taxon>Comamonadaceae</taxon>
        <taxon>Hydrogenophaga</taxon>
    </lineage>
</organism>
<evidence type="ECO:0000313" key="3">
    <source>
        <dbReference type="EMBL" id="NWF44252.1"/>
    </source>
</evidence>
<dbReference type="Proteomes" id="UP000545507">
    <property type="component" value="Unassembled WGS sequence"/>
</dbReference>
<reference evidence="3 4" key="1">
    <citation type="submission" date="2019-09" db="EMBL/GenBank/DDBJ databases">
        <title>Hydrogenophaga aromatica sp. nov., isolated from a para-xylene-degrading enrichment culture.</title>
        <authorList>
            <person name="Tancsics A."/>
            <person name="Banerjee S."/>
        </authorList>
    </citation>
    <scope>NUCLEOTIDE SEQUENCE [LARGE SCALE GENOMIC DNA]</scope>
    <source>
        <strain evidence="3 4">D2P1</strain>
    </source>
</reference>
<proteinExistence type="predicted"/>
<dbReference type="RefSeq" id="WP_177133252.1">
    <property type="nucleotide sequence ID" value="NZ_JAGPWB010000046.1"/>
</dbReference>
<evidence type="ECO:0000256" key="1">
    <source>
        <dbReference type="SAM" id="MobiDB-lite"/>
    </source>
</evidence>
<keyword evidence="2" id="KW-0732">Signal</keyword>
<accession>A0A7Y8GUB4</accession>
<feature type="region of interest" description="Disordered" evidence="1">
    <location>
        <begin position="141"/>
        <end position="162"/>
    </location>
</feature>
<feature type="compositionally biased region" description="Pro residues" evidence="1">
    <location>
        <begin position="152"/>
        <end position="162"/>
    </location>
</feature>
<feature type="compositionally biased region" description="Low complexity" evidence="1">
    <location>
        <begin position="141"/>
        <end position="151"/>
    </location>
</feature>
<feature type="signal peptide" evidence="2">
    <location>
        <begin position="1"/>
        <end position="19"/>
    </location>
</feature>
<sequence length="162" mass="15439">MKQLALALAITAVAGSAFAQAGATVTSVNGLVTMSSGNQLVNVTPGMPLPTGGQLLTSGSGSVTVQFASGCTAILAPGQSMPVTEAACAQNVAARGAGGGAGGGVFAGGNGLLLAGGGVAALAYNVNQNRKGNGATVITPTQPGTPAVVVTPTPPRRPISRS</sequence>